<proteinExistence type="predicted"/>
<gene>
    <name evidence="1" type="ORF">ACFQ2O_00605</name>
</gene>
<keyword evidence="2" id="KW-1185">Reference proteome</keyword>
<dbReference type="InterPro" id="IPR012347">
    <property type="entry name" value="Ferritin-like"/>
</dbReference>
<dbReference type="Proteomes" id="UP001597094">
    <property type="component" value="Unassembled WGS sequence"/>
</dbReference>
<dbReference type="Gene3D" id="1.20.1260.10">
    <property type="match status" value="1"/>
</dbReference>
<accession>A0ABW3SIN4</accession>
<dbReference type="EMBL" id="JBHTLD010000003">
    <property type="protein sequence ID" value="MFD1184684.1"/>
    <property type="molecule type" value="Genomic_DNA"/>
</dbReference>
<evidence type="ECO:0000313" key="2">
    <source>
        <dbReference type="Proteomes" id="UP001597094"/>
    </source>
</evidence>
<name>A0ABW3SIN4_9BACT</name>
<organism evidence="1 2">
    <name type="scientific">Pontibacter rugosus</name>
    <dbReference type="NCBI Taxonomy" id="1745966"/>
    <lineage>
        <taxon>Bacteria</taxon>
        <taxon>Pseudomonadati</taxon>
        <taxon>Bacteroidota</taxon>
        <taxon>Cytophagia</taxon>
        <taxon>Cytophagales</taxon>
        <taxon>Hymenobacteraceae</taxon>
        <taxon>Pontibacter</taxon>
    </lineage>
</organism>
<comment type="caution">
    <text evidence="1">The sequence shown here is derived from an EMBL/GenBank/DDBJ whole genome shotgun (WGS) entry which is preliminary data.</text>
</comment>
<dbReference type="InterPro" id="IPR009078">
    <property type="entry name" value="Ferritin-like_SF"/>
</dbReference>
<protein>
    <submittedName>
        <fullName evidence="1">Ferritin-like domain-containing protein</fullName>
    </submittedName>
</protein>
<evidence type="ECO:0000313" key="1">
    <source>
        <dbReference type="EMBL" id="MFD1184684.1"/>
    </source>
</evidence>
<reference evidence="2" key="1">
    <citation type="journal article" date="2019" name="Int. J. Syst. Evol. Microbiol.">
        <title>The Global Catalogue of Microorganisms (GCM) 10K type strain sequencing project: providing services to taxonomists for standard genome sequencing and annotation.</title>
        <authorList>
            <consortium name="The Broad Institute Genomics Platform"/>
            <consortium name="The Broad Institute Genome Sequencing Center for Infectious Disease"/>
            <person name="Wu L."/>
            <person name="Ma J."/>
        </authorList>
    </citation>
    <scope>NUCLEOTIDE SEQUENCE [LARGE SCALE GENOMIC DNA]</scope>
    <source>
        <strain evidence="2">JCM 31319</strain>
    </source>
</reference>
<dbReference type="CDD" id="cd00657">
    <property type="entry name" value="Ferritin_like"/>
    <property type="match status" value="1"/>
</dbReference>
<sequence length="270" mass="29278">MNIFNIIKDIEKADPEVYERLSSRRAAMNGFGSFGKKVALAAVPIAMGSMFKKAYGQGSTGTSVLEVLNYALTLEYLEYEFYKQGLDSNLNFGENRDFFEDVRDNELAHVNFLTSAIRSSNGTPVSKPNFDFSAGGAFADWNSNLQTFLALSQAFEDTGVRAYKGQAANLVSNSAILTAALQIHSVEARHAAIVRRIRGLKGWITNDERGAGMPAATQPVYDGEAQTMQGGVDVATIVPSSVTTAQVTQSFDEPLDMATVNSIASLFIMK</sequence>
<dbReference type="SUPFAM" id="SSF47240">
    <property type="entry name" value="Ferritin-like"/>
    <property type="match status" value="1"/>
</dbReference>
<dbReference type="Pfam" id="PF13668">
    <property type="entry name" value="Ferritin_2"/>
    <property type="match status" value="1"/>
</dbReference>
<dbReference type="RefSeq" id="WP_377522046.1">
    <property type="nucleotide sequence ID" value="NZ_JBHTLD010000003.1"/>
</dbReference>